<evidence type="ECO:0000256" key="8">
    <source>
        <dbReference type="ARBA" id="ARBA00023134"/>
    </source>
</evidence>
<comment type="caution">
    <text evidence="9">Lacks conserved residue(s) required for the propagation of feature annotation.</text>
</comment>
<dbReference type="SUPFAM" id="SSF50447">
    <property type="entry name" value="Translation proteins"/>
    <property type="match status" value="2"/>
</dbReference>
<evidence type="ECO:0000256" key="9">
    <source>
        <dbReference type="HAMAP-Rule" id="MF_00100"/>
    </source>
</evidence>
<evidence type="ECO:0000256" key="7">
    <source>
        <dbReference type="ARBA" id="ARBA00022917"/>
    </source>
</evidence>
<evidence type="ECO:0000256" key="10">
    <source>
        <dbReference type="RuleBase" id="RU000644"/>
    </source>
</evidence>
<feature type="binding site" evidence="9">
    <location>
        <begin position="447"/>
        <end position="451"/>
    </location>
    <ligand>
        <name>GTP</name>
        <dbReference type="ChEBI" id="CHEBI:37565"/>
    </ligand>
</feature>
<comment type="similarity">
    <text evidence="2 9 10">Belongs to the TRAFAC class translation factor GTPase superfamily. Classic translation factor GTPase family. IF-2 subfamily.</text>
</comment>
<dbReference type="InterPro" id="IPR036925">
    <property type="entry name" value="TIF_IF2_dom3_sf"/>
</dbReference>
<dbReference type="Pfam" id="PF04760">
    <property type="entry name" value="IF2_N"/>
    <property type="match status" value="1"/>
</dbReference>
<evidence type="ECO:0000256" key="1">
    <source>
        <dbReference type="ARBA" id="ARBA00004496"/>
    </source>
</evidence>
<protein>
    <recommendedName>
        <fullName evidence="3 9">Translation initiation factor IF-2</fullName>
    </recommendedName>
</protein>
<dbReference type="InterPro" id="IPR000795">
    <property type="entry name" value="T_Tr_GTP-bd_dom"/>
</dbReference>
<dbReference type="Pfam" id="PF03144">
    <property type="entry name" value="GTP_EFTU_D2"/>
    <property type="match status" value="1"/>
</dbReference>
<evidence type="ECO:0000259" key="13">
    <source>
        <dbReference type="PROSITE" id="PS51722"/>
    </source>
</evidence>
<feature type="compositionally biased region" description="Basic residues" evidence="12">
    <location>
        <begin position="281"/>
        <end position="292"/>
    </location>
</feature>
<dbReference type="InterPro" id="IPR023115">
    <property type="entry name" value="TIF_IF2_dom3"/>
</dbReference>
<dbReference type="InterPro" id="IPR005225">
    <property type="entry name" value="Small_GTP-bd"/>
</dbReference>
<gene>
    <name evidence="9" type="primary">infB</name>
    <name evidence="14" type="ORF">ENO59_06525</name>
</gene>
<keyword evidence="7 9" id="KW-0648">Protein biosynthesis</keyword>
<dbReference type="Gene3D" id="2.40.30.10">
    <property type="entry name" value="Translation factors"/>
    <property type="match status" value="2"/>
</dbReference>
<dbReference type="InterPro" id="IPR044145">
    <property type="entry name" value="IF2_II"/>
</dbReference>
<dbReference type="InterPro" id="IPR009000">
    <property type="entry name" value="Transl_B-barrel_sf"/>
</dbReference>
<evidence type="ECO:0000256" key="11">
    <source>
        <dbReference type="RuleBase" id="RU000645"/>
    </source>
</evidence>
<name>A0A7V2F694_RHOMR</name>
<dbReference type="NCBIfam" id="TIGR00231">
    <property type="entry name" value="small_GTP"/>
    <property type="match status" value="1"/>
</dbReference>
<reference evidence="14" key="1">
    <citation type="journal article" date="2020" name="mSystems">
        <title>Genome- and Community-Level Interaction Insights into Carbon Utilization and Element Cycling Functions of Hydrothermarchaeota in Hydrothermal Sediment.</title>
        <authorList>
            <person name="Zhou Z."/>
            <person name="Liu Y."/>
            <person name="Xu W."/>
            <person name="Pan J."/>
            <person name="Luo Z.H."/>
            <person name="Li M."/>
        </authorList>
    </citation>
    <scope>NUCLEOTIDE SEQUENCE [LARGE SCALE GENOMIC DNA]</scope>
    <source>
        <strain evidence="14">SpSt-143</strain>
    </source>
</reference>
<dbReference type="Pfam" id="PF22042">
    <property type="entry name" value="EF-G_D2"/>
    <property type="match status" value="1"/>
</dbReference>
<dbReference type="FunFam" id="3.40.50.10050:FF:000001">
    <property type="entry name" value="Translation initiation factor IF-2"/>
    <property type="match status" value="1"/>
</dbReference>
<feature type="region of interest" description="Disordered" evidence="12">
    <location>
        <begin position="280"/>
        <end position="303"/>
    </location>
</feature>
<sequence>MSQSSFKKVRLFKVARELNVTIETIEQQLKALGYAHALVGHGANAVIEDEAAYEALLEAFKQDRKAAERLKELRAARAESPRSRPETEAAIEELEAEEEPGQVPSVPLEAPELEAAPLAEAPEEQTVEAEAVSEVSSEAFAEAEVEEEEEPIEEALEEDIEETSEPIVEEIQEEETQEEIQEEEEEPEVISASRYKLQGAKVIGKIDLSQLEEEDTYSVKRKRKRKAKPVPTEEIKKIALEEEESKATKRKRKRKRIRRIDEEEIEQALHETLRELEHGVSRVRQRRRRERRERHAQEREREALQEAQQARKLRVTEFISTGELAELMGVEVSEVISTLFSAGMIVSINQRLDADTIQFVADEFGYEVEFITDYNELEIELPEDRPEDLKPRAPIVTVMGHVDHGKTSLLDYIRKTNVVAGEAGGITQHIGAYHVELADGRHITFLDTPGHEAFTAMRARGAKVTDIVILVVAADDAVMPQTVEAINHAKAAGVPIVVAINKIDKPEANPARVMQQLAEHGVLVEQYGGQAQCALVSAKTGQGIDDLLEKVLLEAELRELKANPNRPAVGTIIESRLEKGRGNVATVLVQNGTLRVGDPFVAGTVSGRVRAMFDERGRRVEAAGPSIPVLVLGFDELPEVGDQFVVLPDEKEARAIALKRQQIRREQQLRKLQRVSLDEISRRMAMGSQVKELKLIIKADVAGSVEALSDALLKLSTDEVAVQIVHSGVGPITESDVMLAAASEAIIIGFQVRPTSSARQLAEREQVDIRLYSIIYQAIEEVRDALEGLLSPERTERVVGLAEVREVFKIPKVGTVAGCRVVEGRLRRSDRIRLIRDGVVIYEGAIASLKRFKEDVREVQSGYECGVGIENFNDLKVGDQIEAFEVVEQRRKLETQ</sequence>
<feature type="compositionally biased region" description="Basic and acidic residues" evidence="12">
    <location>
        <begin position="75"/>
        <end position="87"/>
    </location>
</feature>
<evidence type="ECO:0000256" key="12">
    <source>
        <dbReference type="SAM" id="MobiDB-lite"/>
    </source>
</evidence>
<dbReference type="InterPro" id="IPR004161">
    <property type="entry name" value="EFTu-like_2"/>
</dbReference>
<dbReference type="Pfam" id="PF00009">
    <property type="entry name" value="GTP_EFTU"/>
    <property type="match status" value="1"/>
</dbReference>
<dbReference type="PANTHER" id="PTHR43381:SF5">
    <property type="entry name" value="TR-TYPE G DOMAIN-CONTAINING PROTEIN"/>
    <property type="match status" value="1"/>
</dbReference>
<keyword evidence="5 9" id="KW-0396">Initiation factor</keyword>
<feature type="compositionally biased region" description="Acidic residues" evidence="12">
    <location>
        <begin position="89"/>
        <end position="100"/>
    </location>
</feature>
<keyword evidence="6 9" id="KW-0547">Nucleotide-binding</keyword>
<feature type="binding site" evidence="9">
    <location>
        <begin position="400"/>
        <end position="407"/>
    </location>
    <ligand>
        <name>GTP</name>
        <dbReference type="ChEBI" id="CHEBI:37565"/>
    </ligand>
</feature>
<dbReference type="Pfam" id="PF11987">
    <property type="entry name" value="IF-2"/>
    <property type="match status" value="1"/>
</dbReference>
<dbReference type="InterPro" id="IPR015760">
    <property type="entry name" value="TIF_IF2"/>
</dbReference>
<evidence type="ECO:0000313" key="14">
    <source>
        <dbReference type="EMBL" id="HER96156.1"/>
    </source>
</evidence>
<dbReference type="AlphaFoldDB" id="A0A7V2F694"/>
<feature type="region of interest" description="Disordered" evidence="12">
    <location>
        <begin position="130"/>
        <end position="192"/>
    </location>
</feature>
<dbReference type="PANTHER" id="PTHR43381">
    <property type="entry name" value="TRANSLATION INITIATION FACTOR IF-2-RELATED"/>
    <property type="match status" value="1"/>
</dbReference>
<dbReference type="NCBIfam" id="TIGR00487">
    <property type="entry name" value="IF-2"/>
    <property type="match status" value="1"/>
</dbReference>
<dbReference type="PROSITE" id="PS01176">
    <property type="entry name" value="IF2"/>
    <property type="match status" value="1"/>
</dbReference>
<evidence type="ECO:0000256" key="2">
    <source>
        <dbReference type="ARBA" id="ARBA00007733"/>
    </source>
</evidence>
<feature type="binding site" evidence="9">
    <location>
        <begin position="501"/>
        <end position="504"/>
    </location>
    <ligand>
        <name>GTP</name>
        <dbReference type="ChEBI" id="CHEBI:37565"/>
    </ligand>
</feature>
<dbReference type="GO" id="GO:0005737">
    <property type="term" value="C:cytoplasm"/>
    <property type="evidence" value="ECO:0007669"/>
    <property type="project" value="UniProtKB-SubCell"/>
</dbReference>
<dbReference type="EMBL" id="DSGB01000005">
    <property type="protein sequence ID" value="HER96156.1"/>
    <property type="molecule type" value="Genomic_DNA"/>
</dbReference>
<dbReference type="InterPro" id="IPR053905">
    <property type="entry name" value="EF-G-like_DII"/>
</dbReference>
<dbReference type="GO" id="GO:0003924">
    <property type="term" value="F:GTPase activity"/>
    <property type="evidence" value="ECO:0007669"/>
    <property type="project" value="UniProtKB-UniRule"/>
</dbReference>
<dbReference type="SUPFAM" id="SSF52540">
    <property type="entry name" value="P-loop containing nucleoside triphosphate hydrolases"/>
    <property type="match status" value="1"/>
</dbReference>
<feature type="compositionally biased region" description="Acidic residues" evidence="12">
    <location>
        <begin position="141"/>
        <end position="188"/>
    </location>
</feature>
<dbReference type="GO" id="GO:0003743">
    <property type="term" value="F:translation initiation factor activity"/>
    <property type="evidence" value="ECO:0007669"/>
    <property type="project" value="UniProtKB-UniRule"/>
</dbReference>
<dbReference type="FunFam" id="3.40.50.300:FF:000019">
    <property type="entry name" value="Translation initiation factor IF-2"/>
    <property type="match status" value="1"/>
</dbReference>
<evidence type="ECO:0000256" key="5">
    <source>
        <dbReference type="ARBA" id="ARBA00022540"/>
    </source>
</evidence>
<feature type="domain" description="Tr-type G" evidence="13">
    <location>
        <begin position="391"/>
        <end position="561"/>
    </location>
</feature>
<dbReference type="FunFam" id="2.40.30.10:FF:000008">
    <property type="entry name" value="Translation initiation factor IF-2"/>
    <property type="match status" value="1"/>
</dbReference>
<keyword evidence="4 9" id="KW-0963">Cytoplasm</keyword>
<dbReference type="Gene3D" id="3.40.50.10050">
    <property type="entry name" value="Translation initiation factor IF- 2, domain 3"/>
    <property type="match status" value="1"/>
</dbReference>
<proteinExistence type="inferred from homology"/>
<organism evidence="14">
    <name type="scientific">Rhodothermus marinus</name>
    <name type="common">Rhodothermus obamensis</name>
    <dbReference type="NCBI Taxonomy" id="29549"/>
    <lineage>
        <taxon>Bacteria</taxon>
        <taxon>Pseudomonadati</taxon>
        <taxon>Rhodothermota</taxon>
        <taxon>Rhodothermia</taxon>
        <taxon>Rhodothermales</taxon>
        <taxon>Rhodothermaceae</taxon>
        <taxon>Rhodothermus</taxon>
    </lineage>
</organism>
<accession>A0A7V2F694</accession>
<comment type="function">
    <text evidence="9 10">One of the essential components for the initiation of protein synthesis. Protects formylmethionyl-tRNA from spontaneous hydrolysis and promotes its binding to the 30S ribosomal subunits. Also involved in the hydrolysis of GTP during the formation of the 70S ribosomal complex.</text>
</comment>
<dbReference type="PROSITE" id="PS51722">
    <property type="entry name" value="G_TR_2"/>
    <property type="match status" value="1"/>
</dbReference>
<dbReference type="GO" id="GO:0005525">
    <property type="term" value="F:GTP binding"/>
    <property type="evidence" value="ECO:0007669"/>
    <property type="project" value="UniProtKB-KW"/>
</dbReference>
<dbReference type="CDD" id="cd01887">
    <property type="entry name" value="IF2_eIF5B"/>
    <property type="match status" value="1"/>
</dbReference>
<evidence type="ECO:0000256" key="4">
    <source>
        <dbReference type="ARBA" id="ARBA00022490"/>
    </source>
</evidence>
<feature type="compositionally biased region" description="Basic and acidic residues" evidence="12">
    <location>
        <begin position="293"/>
        <end position="303"/>
    </location>
</feature>
<keyword evidence="8 9" id="KW-0342">GTP-binding</keyword>
<dbReference type="HAMAP" id="MF_00100_B">
    <property type="entry name" value="IF_2_B"/>
    <property type="match status" value="1"/>
</dbReference>
<comment type="caution">
    <text evidence="14">The sequence shown here is derived from an EMBL/GenBank/DDBJ whole genome shotgun (WGS) entry which is preliminary data.</text>
</comment>
<evidence type="ECO:0000256" key="3">
    <source>
        <dbReference type="ARBA" id="ARBA00020675"/>
    </source>
</evidence>
<dbReference type="InterPro" id="IPR006847">
    <property type="entry name" value="IF2_N"/>
</dbReference>
<dbReference type="SUPFAM" id="SSF52156">
    <property type="entry name" value="Initiation factor IF2/eIF5b, domain 3"/>
    <property type="match status" value="1"/>
</dbReference>
<dbReference type="FunFam" id="2.40.30.10:FF:000007">
    <property type="entry name" value="Translation initiation factor IF-2"/>
    <property type="match status" value="1"/>
</dbReference>
<dbReference type="InterPro" id="IPR000178">
    <property type="entry name" value="TF_IF2_bacterial-like"/>
</dbReference>
<feature type="region of interest" description="Disordered" evidence="12">
    <location>
        <begin position="75"/>
        <end position="104"/>
    </location>
</feature>
<feature type="compositionally biased region" description="Low complexity" evidence="12">
    <location>
        <begin position="130"/>
        <end position="140"/>
    </location>
</feature>
<dbReference type="Gene3D" id="3.40.50.300">
    <property type="entry name" value="P-loop containing nucleotide triphosphate hydrolases"/>
    <property type="match status" value="1"/>
</dbReference>
<comment type="subcellular location">
    <subcellularLocation>
        <location evidence="1 9 11">Cytoplasm</location>
    </subcellularLocation>
</comment>
<dbReference type="CDD" id="cd03692">
    <property type="entry name" value="mtIF2_IVc"/>
    <property type="match status" value="1"/>
</dbReference>
<dbReference type="CDD" id="cd03702">
    <property type="entry name" value="IF2_mtIF2_II"/>
    <property type="match status" value="1"/>
</dbReference>
<evidence type="ECO:0000256" key="6">
    <source>
        <dbReference type="ARBA" id="ARBA00022741"/>
    </source>
</evidence>
<dbReference type="InterPro" id="IPR027417">
    <property type="entry name" value="P-loop_NTPase"/>
</dbReference>